<evidence type="ECO:0000313" key="1">
    <source>
        <dbReference type="EMBL" id="CUO95656.1"/>
    </source>
</evidence>
<reference evidence="1 2" key="1">
    <citation type="submission" date="2015-09" db="EMBL/GenBank/DDBJ databases">
        <authorList>
            <consortium name="Pathogen Informatics"/>
        </authorList>
    </citation>
    <scope>NUCLEOTIDE SEQUENCE [LARGE SCALE GENOMIC DNA]</scope>
    <source>
        <strain evidence="1 2">2789STDY5608791</strain>
    </source>
</reference>
<organism evidence="1 2">
    <name type="scientific">Bacteroides uniformis</name>
    <dbReference type="NCBI Taxonomy" id="820"/>
    <lineage>
        <taxon>Bacteria</taxon>
        <taxon>Pseudomonadati</taxon>
        <taxon>Bacteroidota</taxon>
        <taxon>Bacteroidia</taxon>
        <taxon>Bacteroidales</taxon>
        <taxon>Bacteroidaceae</taxon>
        <taxon>Bacteroides</taxon>
    </lineage>
</organism>
<dbReference type="EMBL" id="CYZF01000008">
    <property type="protein sequence ID" value="CUO95656.1"/>
    <property type="molecule type" value="Genomic_DNA"/>
</dbReference>
<gene>
    <name evidence="1" type="ORF">ERS417307_02815</name>
</gene>
<proteinExistence type="predicted"/>
<sequence length="127" mass="15007">MAMVMSTVHLKGISHDKVVLEYLKSNKAEALEIYFDAPGNNLLRENHEKCFHITPLYSAFKDVTEEIIWKRKAWDKTYMKMMKNQYNGMTITPSLQKRIIFGFLENDIHLRPLTKLQQDLYNQQDLV</sequence>
<dbReference type="AlphaFoldDB" id="A0A174JBM9"/>
<protein>
    <submittedName>
        <fullName evidence="1">Uncharacterized protein</fullName>
    </submittedName>
</protein>
<dbReference type="RefSeq" id="WP_048919042.1">
    <property type="nucleotide sequence ID" value="NZ_CYZF01000008.1"/>
</dbReference>
<name>A0A174JBM9_BACUN</name>
<dbReference type="Proteomes" id="UP000095419">
    <property type="component" value="Unassembled WGS sequence"/>
</dbReference>
<accession>A0A174JBM9</accession>
<evidence type="ECO:0000313" key="2">
    <source>
        <dbReference type="Proteomes" id="UP000095419"/>
    </source>
</evidence>